<dbReference type="RefSeq" id="XP_018146676.1">
    <property type="nucleotide sequence ID" value="XM_018282275.1"/>
</dbReference>
<dbReference type="OrthoDB" id="668540at2759"/>
<accession>A0A179FYU3</accession>
<dbReference type="PANTHER" id="PTHR12537:SF12">
    <property type="entry name" value="MATERNAL PROTEIN PUMILIO"/>
    <property type="match status" value="1"/>
</dbReference>
<dbReference type="PANTHER" id="PTHR12537">
    <property type="entry name" value="RNA BINDING PROTEIN PUMILIO-RELATED"/>
    <property type="match status" value="1"/>
</dbReference>
<evidence type="ECO:0000259" key="10">
    <source>
        <dbReference type="PROSITE" id="PS50303"/>
    </source>
</evidence>
<feature type="compositionally biased region" description="Polar residues" evidence="9">
    <location>
        <begin position="1"/>
        <end position="16"/>
    </location>
</feature>
<feature type="repeat" description="Pumilio" evidence="8">
    <location>
        <begin position="429"/>
        <end position="464"/>
    </location>
</feature>
<dbReference type="STRING" id="1380566.A0A179FYU3"/>
<dbReference type="InterPro" id="IPR001313">
    <property type="entry name" value="Pumilio_RNA-bd_rpt"/>
</dbReference>
<dbReference type="FunFam" id="1.25.10.10:FF:000004">
    <property type="entry name" value="Pumilio homolog 1 isoform 2"/>
    <property type="match status" value="1"/>
</dbReference>
<feature type="repeat" description="Pumilio" evidence="8">
    <location>
        <begin position="609"/>
        <end position="644"/>
    </location>
</feature>
<keyword evidence="3" id="KW-0677">Repeat</keyword>
<gene>
    <name evidence="11" type="ORF">VFPPC_02662</name>
</gene>
<sequence>MPPSSNDKSQHQQSMGSGFPGSNLYPNSNIWTASISNARERSIGAKENEGSPSGSGALAANSEADVWGTSGPWKTEHATRSVSTSPNRTRDAAIPNGTAYFDHAPSAIGVKKGSFGGGHTFQEDQSVYGSAFAPQKRTTGDASYMDSLGSFTQAREPSLPPSRQSQNSPAFQDVYRGHTPSNSIHSQRAIGNHAPSFSTQSVNQRAFNLNKQIDEELALQFSRRAALDTPSTGANVFNPASQPFQLNPGSQAWMGESSNARYEGGLEMNPDPLAAQYAAIKRGSIDRISPPTAFRLESGSSPRTYAANHDTWPARPSSRDHRSTEAERRSAAAQHFTGAFSPFYPGQYPYANLPSQYPHNFMDPYTQNFRNAMMSGYGIAPISSGYPLAANLPPVRPAREQDPGKGVRSVLLDEFRLSNKSSKRYELKDIYNHLVEFSGDQHGSRFIQQKLESANSDEKDQVFREIEPNAIQLMKDVFGNYVVQKFFEHGNQVQKKVLAEKMKGKVVDLSVQVYACRVVQKALEHVLVEQQAELTKELEPDILRVIRDQNGNHVVQKIIELVPRQYIDFIMNAVRGQSTGLASHTYGCRVIQRLLEHGTESDKMEIMTELHASAQILITDQYGNYVAQHVIQNGKPEDRAKMIDLVMAQLLTLSKHKFASNVVEKCIEYGTAEQRTIVREQLTTVGSDGTSPLQQMMRDQYGNYVIQKLLGQLEGREREMLVEEIKPQFFALKKNGASRQLQALEKLLGLGSGSSTLKNDAASTQTDLNSAADTPALTNETSSPQSSSPRSAHVSAVGIPGEDAGRKASDKLSNGVIPQVREEEA</sequence>
<feature type="repeat" description="Pumilio" evidence="8">
    <location>
        <begin position="465"/>
        <end position="500"/>
    </location>
</feature>
<keyword evidence="12" id="KW-1185">Reference proteome</keyword>
<feature type="compositionally biased region" description="Polar residues" evidence="9">
    <location>
        <begin position="152"/>
        <end position="170"/>
    </location>
</feature>
<dbReference type="Gene3D" id="1.25.10.10">
    <property type="entry name" value="Leucine-rich Repeat Variant"/>
    <property type="match status" value="1"/>
</dbReference>
<evidence type="ECO:0000256" key="4">
    <source>
        <dbReference type="ARBA" id="ARBA00022884"/>
    </source>
</evidence>
<evidence type="ECO:0000313" key="12">
    <source>
        <dbReference type="Proteomes" id="UP000078397"/>
    </source>
</evidence>
<keyword evidence="2" id="KW-0963">Cytoplasm</keyword>
<feature type="repeat" description="Pumilio" evidence="8">
    <location>
        <begin position="573"/>
        <end position="608"/>
    </location>
</feature>
<dbReference type="PROSITE" id="PS50302">
    <property type="entry name" value="PUM"/>
    <property type="match status" value="8"/>
</dbReference>
<comment type="similarity">
    <text evidence="6">Belongs to the PUF3 family.</text>
</comment>
<comment type="subcellular location">
    <subcellularLocation>
        <location evidence="1">Cytoplasm</location>
    </subcellularLocation>
</comment>
<dbReference type="GeneID" id="28846269"/>
<dbReference type="PROSITE" id="PS50303">
    <property type="entry name" value="PUM_HD"/>
    <property type="match status" value="1"/>
</dbReference>
<feature type="compositionally biased region" description="Basic and acidic residues" evidence="9">
    <location>
        <begin position="317"/>
        <end position="329"/>
    </location>
</feature>
<dbReference type="InterPro" id="IPR011989">
    <property type="entry name" value="ARM-like"/>
</dbReference>
<evidence type="ECO:0000256" key="8">
    <source>
        <dbReference type="PROSITE-ProRule" id="PRU00317"/>
    </source>
</evidence>
<dbReference type="Proteomes" id="UP000078397">
    <property type="component" value="Unassembled WGS sequence"/>
</dbReference>
<evidence type="ECO:0000256" key="2">
    <source>
        <dbReference type="ARBA" id="ARBA00022490"/>
    </source>
</evidence>
<dbReference type="EMBL" id="LSBJ02000002">
    <property type="protein sequence ID" value="OAQ70139.1"/>
    <property type="molecule type" value="Genomic_DNA"/>
</dbReference>
<comment type="caution">
    <text evidence="11">The sequence shown here is derived from an EMBL/GenBank/DDBJ whole genome shotgun (WGS) entry which is preliminary data.</text>
</comment>
<feature type="region of interest" description="Disordered" evidence="9">
    <location>
        <begin position="42"/>
        <end position="90"/>
    </location>
</feature>
<dbReference type="GO" id="GO:0005737">
    <property type="term" value="C:cytoplasm"/>
    <property type="evidence" value="ECO:0007669"/>
    <property type="project" value="UniProtKB-SubCell"/>
</dbReference>
<dbReference type="CDD" id="cd07920">
    <property type="entry name" value="Pumilio"/>
    <property type="match status" value="1"/>
</dbReference>
<feature type="region of interest" description="Disordered" evidence="9">
    <location>
        <begin position="152"/>
        <end position="186"/>
    </location>
</feature>
<evidence type="ECO:0000256" key="3">
    <source>
        <dbReference type="ARBA" id="ARBA00022737"/>
    </source>
</evidence>
<evidence type="ECO:0000313" key="11">
    <source>
        <dbReference type="EMBL" id="OAQ70139.1"/>
    </source>
</evidence>
<feature type="repeat" description="Pumilio" evidence="8">
    <location>
        <begin position="537"/>
        <end position="572"/>
    </location>
</feature>
<dbReference type="Pfam" id="PF00806">
    <property type="entry name" value="PUF"/>
    <property type="match status" value="8"/>
</dbReference>
<dbReference type="GO" id="GO:0000288">
    <property type="term" value="P:nuclear-transcribed mRNA catabolic process, deadenylation-dependent decay"/>
    <property type="evidence" value="ECO:0007669"/>
    <property type="project" value="TreeGrafter"/>
</dbReference>
<feature type="region of interest" description="Disordered" evidence="9">
    <location>
        <begin position="1"/>
        <end position="29"/>
    </location>
</feature>
<keyword evidence="4" id="KW-0694">RNA-binding</keyword>
<organism evidence="11 12">
    <name type="scientific">Pochonia chlamydosporia 170</name>
    <dbReference type="NCBI Taxonomy" id="1380566"/>
    <lineage>
        <taxon>Eukaryota</taxon>
        <taxon>Fungi</taxon>
        <taxon>Dikarya</taxon>
        <taxon>Ascomycota</taxon>
        <taxon>Pezizomycotina</taxon>
        <taxon>Sordariomycetes</taxon>
        <taxon>Hypocreomycetidae</taxon>
        <taxon>Hypocreales</taxon>
        <taxon>Clavicipitaceae</taxon>
        <taxon>Pochonia</taxon>
    </lineage>
</organism>
<dbReference type="AlphaFoldDB" id="A0A179FYU3"/>
<dbReference type="InterPro" id="IPR016024">
    <property type="entry name" value="ARM-type_fold"/>
</dbReference>
<feature type="compositionally biased region" description="Low complexity" evidence="9">
    <location>
        <begin position="782"/>
        <end position="797"/>
    </location>
</feature>
<feature type="repeat" description="Pumilio" evidence="8">
    <location>
        <begin position="645"/>
        <end position="680"/>
    </location>
</feature>
<feature type="region of interest" description="Disordered" evidence="9">
    <location>
        <begin position="768"/>
        <end position="825"/>
    </location>
</feature>
<evidence type="ECO:0000256" key="6">
    <source>
        <dbReference type="ARBA" id="ARBA00060736"/>
    </source>
</evidence>
<comment type="function">
    <text evidence="5">RNA-binding nucleolar protein required for pre-rRNA processing. Involved in production of 18S rRNA and assembly of small ribosomal subunit.</text>
</comment>
<evidence type="ECO:0000256" key="5">
    <source>
        <dbReference type="ARBA" id="ARBA00024893"/>
    </source>
</evidence>
<feature type="region of interest" description="Disordered" evidence="9">
    <location>
        <begin position="292"/>
        <end position="329"/>
    </location>
</feature>
<name>A0A179FYU3_METCM</name>
<proteinExistence type="inferred from homology"/>
<evidence type="ECO:0000256" key="1">
    <source>
        <dbReference type="ARBA" id="ARBA00004496"/>
    </source>
</evidence>
<feature type="domain" description="PUM-HD" evidence="10">
    <location>
        <begin position="407"/>
        <end position="748"/>
    </location>
</feature>
<dbReference type="InterPro" id="IPR033712">
    <property type="entry name" value="Pumilio_RNA-bd"/>
</dbReference>
<dbReference type="InterPro" id="IPR033133">
    <property type="entry name" value="PUM-HD"/>
</dbReference>
<feature type="compositionally biased region" description="Polar residues" evidence="9">
    <location>
        <begin position="768"/>
        <end position="781"/>
    </location>
</feature>
<evidence type="ECO:0000256" key="9">
    <source>
        <dbReference type="SAM" id="MobiDB-lite"/>
    </source>
</evidence>
<feature type="repeat" description="Pumilio" evidence="8">
    <location>
        <begin position="681"/>
        <end position="723"/>
    </location>
</feature>
<reference evidence="11 12" key="1">
    <citation type="journal article" date="2016" name="PLoS Pathog.">
        <title>Biosynthesis of antibiotic leucinostatins in bio-control fungus Purpureocillium lilacinum and their inhibition on phytophthora revealed by genome mining.</title>
        <authorList>
            <person name="Wang G."/>
            <person name="Liu Z."/>
            <person name="Lin R."/>
            <person name="Li E."/>
            <person name="Mao Z."/>
            <person name="Ling J."/>
            <person name="Yang Y."/>
            <person name="Yin W.B."/>
            <person name="Xie B."/>
        </authorList>
    </citation>
    <scope>NUCLEOTIDE SEQUENCE [LARGE SCALE GENOMIC DNA]</scope>
    <source>
        <strain evidence="11">170</strain>
    </source>
</reference>
<evidence type="ECO:0000256" key="7">
    <source>
        <dbReference type="ARBA" id="ARBA00081811"/>
    </source>
</evidence>
<dbReference type="GO" id="GO:0003730">
    <property type="term" value="F:mRNA 3'-UTR binding"/>
    <property type="evidence" value="ECO:0007669"/>
    <property type="project" value="TreeGrafter"/>
</dbReference>
<dbReference type="SMART" id="SM00025">
    <property type="entry name" value="Pumilio"/>
    <property type="match status" value="8"/>
</dbReference>
<dbReference type="SUPFAM" id="SSF48371">
    <property type="entry name" value="ARM repeat"/>
    <property type="match status" value="1"/>
</dbReference>
<protein>
    <recommendedName>
        <fullName evidence="7">Pumilio homology domain family member 3</fullName>
    </recommendedName>
</protein>
<feature type="repeat" description="Pumilio" evidence="8">
    <location>
        <begin position="501"/>
        <end position="536"/>
    </location>
</feature>
<dbReference type="KEGG" id="pchm:VFPPC_02662"/>